<feature type="compositionally biased region" description="Polar residues" evidence="1">
    <location>
        <begin position="147"/>
        <end position="157"/>
    </location>
</feature>
<keyword evidence="3" id="KW-1185">Reference proteome</keyword>
<evidence type="ECO:0000313" key="2">
    <source>
        <dbReference type="EMBL" id="GBE83044.1"/>
    </source>
</evidence>
<dbReference type="InParanoid" id="A0A401GMR8"/>
<dbReference type="EMBL" id="BFAD01000005">
    <property type="protein sequence ID" value="GBE83044.1"/>
    <property type="molecule type" value="Genomic_DNA"/>
</dbReference>
<dbReference type="AlphaFoldDB" id="A0A401GMR8"/>
<feature type="region of interest" description="Disordered" evidence="1">
    <location>
        <begin position="21"/>
        <end position="42"/>
    </location>
</feature>
<reference evidence="2 3" key="1">
    <citation type="journal article" date="2018" name="Sci. Rep.">
        <title>Genome sequence of the cauliflower mushroom Sparassis crispa (Hanabiratake) and its association with beneficial usage.</title>
        <authorList>
            <person name="Kiyama R."/>
            <person name="Furutani Y."/>
            <person name="Kawaguchi K."/>
            <person name="Nakanishi T."/>
        </authorList>
    </citation>
    <scope>NUCLEOTIDE SEQUENCE [LARGE SCALE GENOMIC DNA]</scope>
</reference>
<evidence type="ECO:0000256" key="1">
    <source>
        <dbReference type="SAM" id="MobiDB-lite"/>
    </source>
</evidence>
<feature type="region of interest" description="Disordered" evidence="1">
    <location>
        <begin position="69"/>
        <end position="89"/>
    </location>
</feature>
<gene>
    <name evidence="2" type="ORF">SCP_0500880</name>
</gene>
<feature type="compositionally biased region" description="Basic and acidic residues" evidence="1">
    <location>
        <begin position="159"/>
        <end position="169"/>
    </location>
</feature>
<name>A0A401GMR8_9APHY</name>
<evidence type="ECO:0000313" key="3">
    <source>
        <dbReference type="Proteomes" id="UP000287166"/>
    </source>
</evidence>
<dbReference type="Proteomes" id="UP000287166">
    <property type="component" value="Unassembled WGS sequence"/>
</dbReference>
<feature type="compositionally biased region" description="Basic and acidic residues" evidence="1">
    <location>
        <begin position="179"/>
        <end position="208"/>
    </location>
</feature>
<organism evidence="2 3">
    <name type="scientific">Sparassis crispa</name>
    <dbReference type="NCBI Taxonomy" id="139825"/>
    <lineage>
        <taxon>Eukaryota</taxon>
        <taxon>Fungi</taxon>
        <taxon>Dikarya</taxon>
        <taxon>Basidiomycota</taxon>
        <taxon>Agaricomycotina</taxon>
        <taxon>Agaricomycetes</taxon>
        <taxon>Polyporales</taxon>
        <taxon>Sparassidaceae</taxon>
        <taxon>Sparassis</taxon>
    </lineage>
</organism>
<dbReference type="GeneID" id="38779961"/>
<sequence length="208" mass="22300">MASRLGRRLLSLVVRPPIRASRGSTGASRRLMSTAQHSEPGSDKPWIIGSALFFGPLALWLLIPTVKKADDSSHGHNPSHGHVPSKTLVPVKDDEGTEVAAAEVQTTMQDAFNTDSPKDAEVAEEQATTEQVGPVADSEGEQVSDGEINSSTRQAIDQDSPKDVQRTEAEYAQAQTSETVHEQKGSEESSKDAPQDDTQKEAAAESKE</sequence>
<protein>
    <submittedName>
        <fullName evidence="2">Uncharacterized protein</fullName>
    </submittedName>
</protein>
<proteinExistence type="predicted"/>
<accession>A0A401GMR8</accession>
<dbReference type="RefSeq" id="XP_027613957.1">
    <property type="nucleotide sequence ID" value="XM_027758156.1"/>
</dbReference>
<comment type="caution">
    <text evidence="2">The sequence shown here is derived from an EMBL/GenBank/DDBJ whole genome shotgun (WGS) entry which is preliminary data.</text>
</comment>
<dbReference type="OrthoDB" id="4590707at2759"/>
<feature type="region of interest" description="Disordered" evidence="1">
    <location>
        <begin position="113"/>
        <end position="208"/>
    </location>
</feature>
<dbReference type="STRING" id="139825.A0A401GMR8"/>
<feature type="compositionally biased region" description="Low complexity" evidence="1">
    <location>
        <begin position="21"/>
        <end position="30"/>
    </location>
</feature>